<organism evidence="24 25">
    <name type="scientific">Malus baccata</name>
    <name type="common">Siberian crab apple</name>
    <name type="synonym">Pyrus baccata</name>
    <dbReference type="NCBI Taxonomy" id="106549"/>
    <lineage>
        <taxon>Eukaryota</taxon>
        <taxon>Viridiplantae</taxon>
        <taxon>Streptophyta</taxon>
        <taxon>Embryophyta</taxon>
        <taxon>Tracheophyta</taxon>
        <taxon>Spermatophyta</taxon>
        <taxon>Magnoliopsida</taxon>
        <taxon>eudicotyledons</taxon>
        <taxon>Gunneridae</taxon>
        <taxon>Pentapetalae</taxon>
        <taxon>rosids</taxon>
        <taxon>fabids</taxon>
        <taxon>Rosales</taxon>
        <taxon>Rosaceae</taxon>
        <taxon>Amygdaloideae</taxon>
        <taxon>Maleae</taxon>
        <taxon>Malus</taxon>
    </lineage>
</organism>
<keyword evidence="9" id="KW-0963">Cytoplasm</keyword>
<dbReference type="NCBIfam" id="NF033379">
    <property type="entry name" value="FrucBisAld_I"/>
    <property type="match status" value="1"/>
</dbReference>
<reference evidence="24 25" key="1">
    <citation type="journal article" date="2019" name="G3 (Bethesda)">
        <title>Sequencing of a Wild Apple (Malus baccata) Genome Unravels the Differences Between Cultivated and Wild Apple Species Regarding Disease Resistance and Cold Tolerance.</title>
        <authorList>
            <person name="Chen X."/>
        </authorList>
    </citation>
    <scope>NUCLEOTIDE SEQUENCE [LARGE SCALE GENOMIC DNA]</scope>
    <source>
        <strain evidence="25">cv. Shandingzi</strain>
        <tissue evidence="24">Leaves</tissue>
    </source>
</reference>
<dbReference type="Pfam" id="PF14681">
    <property type="entry name" value="UPRTase"/>
    <property type="match status" value="1"/>
</dbReference>
<proteinExistence type="inferred from homology"/>
<comment type="similarity">
    <text evidence="6">In the N-terminal section; belongs to the uridine kinase family.</text>
</comment>
<dbReference type="UniPathway" id="UPA00574">
    <property type="reaction ID" value="UER00637"/>
</dbReference>
<dbReference type="PRINTS" id="PR00988">
    <property type="entry name" value="URIDINKINASE"/>
</dbReference>
<feature type="domain" description="Phosphoribosyltransferase" evidence="23">
    <location>
        <begin position="289"/>
        <end position="480"/>
    </location>
</feature>
<dbReference type="GO" id="GO:0004849">
    <property type="term" value="F:uridine kinase activity"/>
    <property type="evidence" value="ECO:0007669"/>
    <property type="project" value="UniProtKB-EC"/>
</dbReference>
<protein>
    <recommendedName>
        <fullName evidence="20 21">Multifunctional fusion protein</fullName>
    </recommendedName>
    <domain>
        <recommendedName>
            <fullName evidence="20">Uridine kinase</fullName>
            <ecNumber evidence="20">2.7.1.48</ecNumber>
        </recommendedName>
    </domain>
    <domain>
        <recommendedName>
            <fullName evidence="21">Fructose-bisphosphate aldolase</fullName>
            <ecNumber evidence="21">4.1.2.13</ecNumber>
        </recommendedName>
    </domain>
</protein>
<dbReference type="GO" id="GO:0043771">
    <property type="term" value="F:cytidine kinase activity"/>
    <property type="evidence" value="ECO:0007669"/>
    <property type="project" value="RHEA"/>
</dbReference>
<dbReference type="NCBIfam" id="NF004018">
    <property type="entry name" value="PRK05480.1"/>
    <property type="match status" value="1"/>
</dbReference>
<comment type="catalytic activity">
    <reaction evidence="20">
        <text>cytidine + ATP = CMP + ADP + H(+)</text>
        <dbReference type="Rhea" id="RHEA:24674"/>
        <dbReference type="ChEBI" id="CHEBI:15378"/>
        <dbReference type="ChEBI" id="CHEBI:17562"/>
        <dbReference type="ChEBI" id="CHEBI:30616"/>
        <dbReference type="ChEBI" id="CHEBI:60377"/>
        <dbReference type="ChEBI" id="CHEBI:456216"/>
        <dbReference type="EC" id="2.7.1.48"/>
    </reaction>
</comment>
<dbReference type="InterPro" id="IPR000741">
    <property type="entry name" value="FBA_I"/>
</dbReference>
<evidence type="ECO:0000259" key="22">
    <source>
        <dbReference type="Pfam" id="PF00485"/>
    </source>
</evidence>
<evidence type="ECO:0000256" key="8">
    <source>
        <dbReference type="ARBA" id="ARBA00010723"/>
    </source>
</evidence>
<evidence type="ECO:0000256" key="1">
    <source>
        <dbReference type="ARBA" id="ARBA00000441"/>
    </source>
</evidence>
<comment type="caution">
    <text evidence="24">The sequence shown here is derived from an EMBL/GenBank/DDBJ whole genome shotgun (WGS) entry which is preliminary data.</text>
</comment>
<comment type="catalytic activity">
    <reaction evidence="1 21">
        <text>beta-D-fructose 1,6-bisphosphate = D-glyceraldehyde 3-phosphate + dihydroxyacetone phosphate</text>
        <dbReference type="Rhea" id="RHEA:14729"/>
        <dbReference type="ChEBI" id="CHEBI:32966"/>
        <dbReference type="ChEBI" id="CHEBI:57642"/>
        <dbReference type="ChEBI" id="CHEBI:59776"/>
        <dbReference type="EC" id="4.1.2.13"/>
    </reaction>
</comment>
<dbReference type="InterPro" id="IPR013785">
    <property type="entry name" value="Aldolase_TIM"/>
</dbReference>
<evidence type="ECO:0000256" key="13">
    <source>
        <dbReference type="ARBA" id="ARBA00022741"/>
    </source>
</evidence>
<dbReference type="CDD" id="cd00948">
    <property type="entry name" value="FBP_aldolase_I_a"/>
    <property type="match status" value="1"/>
</dbReference>
<dbReference type="GO" id="GO:2000904">
    <property type="term" value="P:regulation of starch metabolic process"/>
    <property type="evidence" value="ECO:0007669"/>
    <property type="project" value="UniProtKB-ARBA"/>
</dbReference>
<keyword evidence="15" id="KW-0342">GTP-binding</keyword>
<dbReference type="CDD" id="cd06223">
    <property type="entry name" value="PRTases_typeI"/>
    <property type="match status" value="1"/>
</dbReference>
<evidence type="ECO:0000256" key="6">
    <source>
        <dbReference type="ARBA" id="ARBA00008173"/>
    </source>
</evidence>
<dbReference type="InterPro" id="IPR000764">
    <property type="entry name" value="Uridine_kinase-like"/>
</dbReference>
<dbReference type="AlphaFoldDB" id="A0A540MZI0"/>
<keyword evidence="14 20" id="KW-0418">Kinase</keyword>
<dbReference type="GO" id="GO:0009507">
    <property type="term" value="C:chloroplast"/>
    <property type="evidence" value="ECO:0007669"/>
    <property type="project" value="UniProtKB-ARBA"/>
</dbReference>
<keyword evidence="17 21" id="KW-0456">Lyase</keyword>
<name>A0A540MZI0_MALBA</name>
<evidence type="ECO:0000313" key="25">
    <source>
        <dbReference type="Proteomes" id="UP000315295"/>
    </source>
</evidence>
<comment type="catalytic activity">
    <reaction evidence="20">
        <text>uridine + ATP = UMP + ADP + H(+)</text>
        <dbReference type="Rhea" id="RHEA:16825"/>
        <dbReference type="ChEBI" id="CHEBI:15378"/>
        <dbReference type="ChEBI" id="CHEBI:16704"/>
        <dbReference type="ChEBI" id="CHEBI:30616"/>
        <dbReference type="ChEBI" id="CHEBI:57865"/>
        <dbReference type="ChEBI" id="CHEBI:456216"/>
        <dbReference type="EC" id="2.7.1.48"/>
    </reaction>
</comment>
<dbReference type="STRING" id="106549.A0A540MZI0"/>
<evidence type="ECO:0000256" key="17">
    <source>
        <dbReference type="ARBA" id="ARBA00023239"/>
    </source>
</evidence>
<comment type="similarity">
    <text evidence="7 21">Belongs to the class I fructose-bisphosphate aldolase family.</text>
</comment>
<dbReference type="PANTHER" id="PTHR11627">
    <property type="entry name" value="FRUCTOSE-BISPHOSPHATE ALDOLASE"/>
    <property type="match status" value="1"/>
</dbReference>
<evidence type="ECO:0000256" key="9">
    <source>
        <dbReference type="ARBA" id="ARBA00022490"/>
    </source>
</evidence>
<dbReference type="EC" id="4.1.2.13" evidence="21"/>
<dbReference type="InterPro" id="IPR000836">
    <property type="entry name" value="PRTase_dom"/>
</dbReference>
<dbReference type="FunFam" id="3.40.50.300:FF:000339">
    <property type="entry name" value="Uridine kinase"/>
    <property type="match status" value="1"/>
</dbReference>
<keyword evidence="16 21" id="KW-0324">Glycolysis</keyword>
<dbReference type="EC" id="2.7.1.48" evidence="20"/>
<dbReference type="GO" id="GO:0005524">
    <property type="term" value="F:ATP binding"/>
    <property type="evidence" value="ECO:0007669"/>
    <property type="project" value="UniProtKB-KW"/>
</dbReference>
<dbReference type="NCBIfam" id="TIGR00235">
    <property type="entry name" value="udk"/>
    <property type="match status" value="1"/>
</dbReference>
<evidence type="ECO:0000256" key="3">
    <source>
        <dbReference type="ARBA" id="ARBA00004690"/>
    </source>
</evidence>
<evidence type="ECO:0000256" key="21">
    <source>
        <dbReference type="RuleBase" id="RU003994"/>
    </source>
</evidence>
<evidence type="ECO:0000256" key="7">
    <source>
        <dbReference type="ARBA" id="ARBA00010387"/>
    </source>
</evidence>
<evidence type="ECO:0000256" key="18">
    <source>
        <dbReference type="ARBA" id="ARBA00023268"/>
    </source>
</evidence>
<comment type="pathway">
    <text evidence="4">Carbohydrate degradation; glycolysis; D-glyceraldehyde 3-phosphate and glycerone phosphate from D-glucose: step 4/4.</text>
</comment>
<dbReference type="PROSITE" id="PS00158">
    <property type="entry name" value="ALDOLASE_CLASS_I"/>
    <property type="match status" value="1"/>
</dbReference>
<dbReference type="Pfam" id="PF00274">
    <property type="entry name" value="Glycolytic"/>
    <property type="match status" value="1"/>
</dbReference>
<feature type="domain" description="Phosphoribulokinase/uridine kinase" evidence="22">
    <location>
        <begin position="73"/>
        <end position="259"/>
    </location>
</feature>
<dbReference type="Pfam" id="PF00485">
    <property type="entry name" value="PRK"/>
    <property type="match status" value="1"/>
</dbReference>
<keyword evidence="18" id="KW-0511">Multifunctional enzyme</keyword>
<dbReference type="Gene3D" id="3.20.20.70">
    <property type="entry name" value="Aldolase class I"/>
    <property type="match status" value="1"/>
</dbReference>
<accession>A0A540MZI0</accession>
<comment type="similarity">
    <text evidence="20">Belongs to the uridine kinase family.</text>
</comment>
<dbReference type="InterPro" id="IPR006083">
    <property type="entry name" value="PRK/URK"/>
</dbReference>
<keyword evidence="19" id="KW-0704">Schiff base</keyword>
<gene>
    <name evidence="24" type="ORF">C1H46_010178</name>
</gene>
<evidence type="ECO:0000256" key="2">
    <source>
        <dbReference type="ARBA" id="ARBA00004496"/>
    </source>
</evidence>
<dbReference type="SUPFAM" id="SSF53271">
    <property type="entry name" value="PRTase-like"/>
    <property type="match status" value="1"/>
</dbReference>
<keyword evidence="13 20" id="KW-0547">Nucleotide-binding</keyword>
<evidence type="ECO:0000256" key="10">
    <source>
        <dbReference type="ARBA" id="ARBA00022533"/>
    </source>
</evidence>
<comment type="subcellular location">
    <subcellularLocation>
        <location evidence="2">Cytoplasm</location>
    </subcellularLocation>
</comment>
<keyword evidence="25" id="KW-1185">Reference proteome</keyword>
<comment type="pathway">
    <text evidence="3 20">Pyrimidine metabolism; UMP biosynthesis via salvage pathway; UMP from uridine: step 1/1.</text>
</comment>
<dbReference type="GO" id="GO:0006096">
    <property type="term" value="P:glycolytic process"/>
    <property type="evidence" value="ECO:0007669"/>
    <property type="project" value="UniProtKB-UniPathway"/>
</dbReference>
<evidence type="ECO:0000256" key="16">
    <source>
        <dbReference type="ARBA" id="ARBA00023152"/>
    </source>
</evidence>
<evidence type="ECO:0000313" key="24">
    <source>
        <dbReference type="EMBL" id="TQE04184.1"/>
    </source>
</evidence>
<dbReference type="GO" id="GO:0044206">
    <property type="term" value="P:UMP salvage"/>
    <property type="evidence" value="ECO:0007669"/>
    <property type="project" value="UniProtKB-UniPathway"/>
</dbReference>
<dbReference type="Proteomes" id="UP000315295">
    <property type="component" value="Unassembled WGS sequence"/>
</dbReference>
<dbReference type="Gene3D" id="3.40.50.300">
    <property type="entry name" value="P-loop containing nucleotide triphosphate hydrolases"/>
    <property type="match status" value="1"/>
</dbReference>
<dbReference type="FunFam" id="3.20.20.70:FF:000068">
    <property type="entry name" value="Fructose-bisphosphate aldolase"/>
    <property type="match status" value="1"/>
</dbReference>
<dbReference type="GO" id="GO:0016757">
    <property type="term" value="F:glycosyltransferase activity"/>
    <property type="evidence" value="ECO:0007669"/>
    <property type="project" value="UniProtKB-KW"/>
</dbReference>
<keyword evidence="20" id="KW-0067">ATP-binding</keyword>
<dbReference type="InterPro" id="IPR029768">
    <property type="entry name" value="Aldolase_I_AS"/>
</dbReference>
<evidence type="ECO:0000256" key="20">
    <source>
        <dbReference type="RuleBase" id="RU003825"/>
    </source>
</evidence>
<dbReference type="FunFam" id="3.40.50.2020:FF:000015">
    <property type="entry name" value="Uridine kinase"/>
    <property type="match status" value="1"/>
</dbReference>
<dbReference type="InterPro" id="IPR029057">
    <property type="entry name" value="PRTase-like"/>
</dbReference>
<evidence type="ECO:0000256" key="19">
    <source>
        <dbReference type="ARBA" id="ARBA00023270"/>
    </source>
</evidence>
<dbReference type="GO" id="GO:0044211">
    <property type="term" value="P:CTP salvage"/>
    <property type="evidence" value="ECO:0007669"/>
    <property type="project" value="UniProtKB-UniPathway"/>
</dbReference>
<sequence>MNGARNKKGVCSPHDRGILLLSMNMGSNSVVDMIEASSGVHFSGFHMDGLEQRSKVEQPTTSAHGNMHKQPFVIGVAGGAASGKTTVCDMIIQQLHDQRVVLVNQDSFYHNLTEEELKRVHEYNFDHPDAFDTEKLLSSMDKLKHGQAVDIPNYDFKSYKNSVCPARRVNPSDVIILEGILAFHDPRVRELMNMKIFVDTDADVRLARRIRRDTVEKGRDIGQVLDQYSKFVKPAFDDFILPTKKYADIIIPRGGDNHIAVDLIVQHIRTKLGQHDLCKIYPNLYVIHSTFQIRGMHTLIRDSQTTKHDFVFYSDRLIRLVVEHGLGHLPFTEKQVITPTGSVYIGVDFCKRLCGVSIIRSGESMENALRACCKGIKIGKILIHREGDNGQQLIYEKLPNDISERHVLLLDPILGTGNSAVQAISLILEKGVPESNIIFLNLISAPQGVHMVCKRFPRIKIVTSEIETGLNEDFRVVPGMEELIKNAKYIATPGKGILAADESTGTIGKRLSSINVENIESNRQALRELLFTSPNALPYLSGVILFEETLYQKSSDGKPFVEILQENNVIPGMVDKGTVELAGTNGETTTQGFDSLGARCAQYYKAGARFAKWRAVLKIGLTEPSELSIQQNAQGLARYAIICQENGLVPIVEPEILTDGDHDIKKCAAATEMVLAAVYKALNEQHVLLEGTLLKPNMVTPGSDSPKVTPEVIAECTVTALRRTVPAAVPGIVFLSGGQSEEEATLNLDAMNRLDVLKPWTLSFSFGRALQASTLKTWGGKKENVAKAQATFLTRCKANSDATLGKYSGGSAGGLASESLFVKGYKY</sequence>
<dbReference type="GO" id="GO:0004332">
    <property type="term" value="F:fructose-bisphosphate aldolase activity"/>
    <property type="evidence" value="ECO:0007669"/>
    <property type="project" value="UniProtKB-EC"/>
</dbReference>
<evidence type="ECO:0000256" key="4">
    <source>
        <dbReference type="ARBA" id="ARBA00004714"/>
    </source>
</evidence>
<dbReference type="UniPathway" id="UPA00109">
    <property type="reaction ID" value="UER00183"/>
</dbReference>
<evidence type="ECO:0000256" key="11">
    <source>
        <dbReference type="ARBA" id="ARBA00022676"/>
    </source>
</evidence>
<dbReference type="UniPathway" id="UPA00579">
    <property type="reaction ID" value="UER00640"/>
</dbReference>
<dbReference type="SUPFAM" id="SSF51569">
    <property type="entry name" value="Aldolase"/>
    <property type="match status" value="1"/>
</dbReference>
<keyword evidence="11" id="KW-0328">Glycosyltransferase</keyword>
<keyword evidence="10" id="KW-0021">Allosteric enzyme</keyword>
<dbReference type="GO" id="GO:0005525">
    <property type="term" value="F:GTP binding"/>
    <property type="evidence" value="ECO:0007669"/>
    <property type="project" value="UniProtKB-KW"/>
</dbReference>
<dbReference type="CDD" id="cd02023">
    <property type="entry name" value="UMPK"/>
    <property type="match status" value="1"/>
</dbReference>
<evidence type="ECO:0000256" key="5">
    <source>
        <dbReference type="ARBA" id="ARBA00004784"/>
    </source>
</evidence>
<keyword evidence="12 20" id="KW-0808">Transferase</keyword>
<dbReference type="SUPFAM" id="SSF52540">
    <property type="entry name" value="P-loop containing nucleoside triphosphate hydrolases"/>
    <property type="match status" value="1"/>
</dbReference>
<evidence type="ECO:0000256" key="15">
    <source>
        <dbReference type="ARBA" id="ARBA00023134"/>
    </source>
</evidence>
<evidence type="ECO:0000256" key="14">
    <source>
        <dbReference type="ARBA" id="ARBA00022777"/>
    </source>
</evidence>
<dbReference type="EMBL" id="VIEB01000144">
    <property type="protein sequence ID" value="TQE04184.1"/>
    <property type="molecule type" value="Genomic_DNA"/>
</dbReference>
<dbReference type="Gene3D" id="3.40.50.2020">
    <property type="match status" value="1"/>
</dbReference>
<evidence type="ECO:0000256" key="12">
    <source>
        <dbReference type="ARBA" id="ARBA00022679"/>
    </source>
</evidence>
<evidence type="ECO:0000259" key="23">
    <source>
        <dbReference type="Pfam" id="PF14681"/>
    </source>
</evidence>
<comment type="similarity">
    <text evidence="8">In the C-terminal section; belongs to the UPRTase family.</text>
</comment>
<comment type="pathway">
    <text evidence="5 20">Pyrimidine metabolism; CTP biosynthesis via salvage pathway; CTP from cytidine: step 1/3.</text>
</comment>
<dbReference type="InterPro" id="IPR027417">
    <property type="entry name" value="P-loop_NTPase"/>
</dbReference>